<evidence type="ECO:0000256" key="1">
    <source>
        <dbReference type="SAM" id="MobiDB-lite"/>
    </source>
</evidence>
<keyword evidence="2" id="KW-0812">Transmembrane</keyword>
<sequence length="222" mass="24833">MIRSLFHKWIIYSIVAVTAMPLGATVEVFRRLIVVKQNFPMPQAILVLGGGHQRERAAAKLATHQPGLEVWLSSGLLPPQAKKIFLTENISLSRVHLDYRATDTVTNFTTLVAELEDKEIHHVYLVTSDFHMRRSTAIAFWILGSHGIAYTPVPVKSNEQPEPIHKTLRDITRSWLWLLTGRTGSSLDPNPPAKPKKISSSPATKATNNIPQSRPHQTIATR</sequence>
<keyword evidence="2" id="KW-1133">Transmembrane helix</keyword>
<dbReference type="Pfam" id="PF02698">
    <property type="entry name" value="DUF218"/>
    <property type="match status" value="1"/>
</dbReference>
<feature type="compositionally biased region" description="Polar residues" evidence="1">
    <location>
        <begin position="208"/>
        <end position="222"/>
    </location>
</feature>
<evidence type="ECO:0000256" key="2">
    <source>
        <dbReference type="SAM" id="Phobius"/>
    </source>
</evidence>
<evidence type="ECO:0000259" key="3">
    <source>
        <dbReference type="Pfam" id="PF02698"/>
    </source>
</evidence>
<dbReference type="EMBL" id="JADOER010000008">
    <property type="protein sequence ID" value="MBT9312460.1"/>
    <property type="molecule type" value="Genomic_DNA"/>
</dbReference>
<feature type="transmembrane region" description="Helical" evidence="2">
    <location>
        <begin position="6"/>
        <end position="29"/>
    </location>
</feature>
<reference evidence="4 5" key="1">
    <citation type="journal article" date="2021" name="Mar. Drugs">
        <title>Genome Reduction and Secondary Metabolism of the Marine Sponge-Associated Cyanobacterium Leptothoe.</title>
        <authorList>
            <person name="Konstantinou D."/>
            <person name="Popin R.V."/>
            <person name="Fewer D.P."/>
            <person name="Sivonen K."/>
            <person name="Gkelis S."/>
        </authorList>
    </citation>
    <scope>NUCLEOTIDE SEQUENCE [LARGE SCALE GENOMIC DNA]</scope>
    <source>
        <strain evidence="4 5">TAU-MAC 1615</strain>
    </source>
</reference>
<accession>A0ABS5Y665</accession>
<feature type="region of interest" description="Disordered" evidence="1">
    <location>
        <begin position="186"/>
        <end position="222"/>
    </location>
</feature>
<organism evidence="4 5">
    <name type="scientific">Leptothoe kymatousa TAU-MAC 1615</name>
    <dbReference type="NCBI Taxonomy" id="2364775"/>
    <lineage>
        <taxon>Bacteria</taxon>
        <taxon>Bacillati</taxon>
        <taxon>Cyanobacteriota</taxon>
        <taxon>Cyanophyceae</taxon>
        <taxon>Nodosilineales</taxon>
        <taxon>Cymatolegaceae</taxon>
        <taxon>Leptothoe</taxon>
        <taxon>Leptothoe kymatousa</taxon>
    </lineage>
</organism>
<dbReference type="CDD" id="cd06259">
    <property type="entry name" value="YdcF-like"/>
    <property type="match status" value="1"/>
</dbReference>
<protein>
    <submittedName>
        <fullName evidence="4">YdcF family protein</fullName>
    </submittedName>
</protein>
<name>A0ABS5Y665_9CYAN</name>
<keyword evidence="5" id="KW-1185">Reference proteome</keyword>
<gene>
    <name evidence="4" type="ORF">IXB28_09605</name>
</gene>
<evidence type="ECO:0000313" key="5">
    <source>
        <dbReference type="Proteomes" id="UP001196661"/>
    </source>
</evidence>
<comment type="caution">
    <text evidence="4">The sequence shown here is derived from an EMBL/GenBank/DDBJ whole genome shotgun (WGS) entry which is preliminary data.</text>
</comment>
<feature type="domain" description="DUF218" evidence="3">
    <location>
        <begin position="43"/>
        <end position="160"/>
    </location>
</feature>
<evidence type="ECO:0000313" key="4">
    <source>
        <dbReference type="EMBL" id="MBT9312460.1"/>
    </source>
</evidence>
<dbReference type="Proteomes" id="UP001196661">
    <property type="component" value="Unassembled WGS sequence"/>
</dbReference>
<dbReference type="InterPro" id="IPR003848">
    <property type="entry name" value="DUF218"/>
</dbReference>
<proteinExistence type="predicted"/>
<keyword evidence="2" id="KW-0472">Membrane</keyword>
<feature type="compositionally biased region" description="Low complexity" evidence="1">
    <location>
        <begin position="198"/>
        <end position="207"/>
    </location>
</feature>